<dbReference type="NCBIfam" id="TIGR01643">
    <property type="entry name" value="YD_repeat_2x"/>
    <property type="match status" value="1"/>
</dbReference>
<dbReference type="NCBIfam" id="TIGR03696">
    <property type="entry name" value="Rhs_assc_core"/>
    <property type="match status" value="1"/>
</dbReference>
<feature type="region of interest" description="Disordered" evidence="2">
    <location>
        <begin position="386"/>
        <end position="407"/>
    </location>
</feature>
<feature type="compositionally biased region" description="Polar residues" evidence="2">
    <location>
        <begin position="386"/>
        <end position="406"/>
    </location>
</feature>
<accession>A0A829Y8D5</accession>
<evidence type="ECO:0000313" key="5">
    <source>
        <dbReference type="EMBL" id="GFE79440.1"/>
    </source>
</evidence>
<sequence length="1381" mass="149628">MFSVLRPMVGAVLLFVGCITPALAQLSSDAPPPKVQAIDQVNVDLRSGQFVWAAGTLSIGLADKPALTYTYLASSGGADQSTPREGSVYWLCYDDGSGYCSYNNYYFKMDWRVEAAEYGAIETAENSRMSETLTEYLLTQRDGTVLAFAKSLARPNYYMDSQPGGPTEVARLTSVTYPNGEKLLYSYSGNQGARSITSTTGYQLRLVDDKIRLINLAVDYCDPSASGCTLTRQWPEVATSQFHATDTMGRTTWMSTVTQPGPNLSAFTITSPTGRTTTVTRQSSPYPNTCFAPPTVSQITTAAGTWTYNPTYNSRGCILSRSATNPANATTQIPNTANASGFMIIDPLGRATSYEHDLVTGTMKTVVLPEGNKVVSTFDQRHNQIETGVTPKQGSNQSPTSSSANYPPSCVAGTEKTCNQPTYTVDSRGGRTDYYYDPQHGGVLRKTLPAGANGVRPQTRFSYEQRSAYYKNASGQLVAGPPIWKLVRTSACRTQAGAPITGPGNAACENTADEVVTEYGYDGNLLPATVTVRAGDGSVSATTTTTYDPVGNVVYVDGPLPGSADTTRYVYNANRELVATIGPDPDGSGSLLHRVKRTSYNDDGQPMLIEQGTATSQSDAALAGMAVLQQIAMDYDAAGRKIKERVIAAGAVQAVTQYSYDIAGRLECMAVRMNPSVFSSLPNSACQLGPQGTFGPDRITRTVYDAANQIRVVQRAYGTAVQANQSTTYTPNGLAETVADANGNLTTYAYDGFDRRMRIYYPDKNNGAVSSSSDYEAFDHDAAGNVRSHRLRDGQTLSHTYDALNRRTYDTNPKTNVAEVDVSYSYDNFGQLISTSDGNGWAAGFGYDPFGRVVQQSSNLSYNTFQYDSAGRLIRQTWADGFFTTFDYLVTGEVSAICENGSCASGSFKLASFGYDNVGRRTSLTRGNGTSSSYGYDAVSRLEALSHNLAGTSADFALTFSRNPAGQITTRTSTNDSYAWTSPSSDSRGYAVNGLNQYTQAGSVAPTYDTRGNLTSIGGKVWQYNSRNRLFQDNAGNSFYHGPLGMLSQADGLSFDYVGNKLATEFSGGQVARRYVYGPGVDEPLVWYEGADTGARRWLHADERGSIVSVSDSAGSATAINTYDTYGLPGSSNQGRFQYTGQKWIAALGMYDYKARVYSPTLGRFLQTDPIGSADDLNLYAYVGNDPMNKTDPTGQYGRGNGYSEEEWRKFERIQRQAANDMERRAQRLDKQANKLDAKGKPGGDDLRIAATNLRNGAKDLRSDGSDGKLAHAVDGETYVKMGGTTGGAARAEVGGNEMWINKDNKNAWQARNNEGMLKWVVGHESLHSGARLIDLALDMVSSYAFGSPEQRRAFEMSRGNREGYYKPDNLMDLVYPKFAH</sequence>
<dbReference type="PROSITE" id="PS51257">
    <property type="entry name" value="PROKAR_LIPOPROTEIN"/>
    <property type="match status" value="1"/>
</dbReference>
<dbReference type="InterPro" id="IPR006530">
    <property type="entry name" value="YD"/>
</dbReference>
<reference evidence="6" key="1">
    <citation type="submission" date="2020-01" db="EMBL/GenBank/DDBJ databases">
        <title>'Steroidobacter agaridevorans' sp. nov., agar-degrading bacteria isolated from rhizosphere soils.</title>
        <authorList>
            <person name="Ikenaga M."/>
            <person name="Kataoka M."/>
            <person name="Murouchi A."/>
            <person name="Katsuragi S."/>
            <person name="Sakai M."/>
        </authorList>
    </citation>
    <scope>NUCLEOTIDE SEQUENCE [LARGE SCALE GENOMIC DNA]</scope>
    <source>
        <strain evidence="6">YU21-B</strain>
    </source>
</reference>
<evidence type="ECO:0000259" key="4">
    <source>
        <dbReference type="Pfam" id="PF25023"/>
    </source>
</evidence>
<evidence type="ECO:0000256" key="2">
    <source>
        <dbReference type="SAM" id="MobiDB-lite"/>
    </source>
</evidence>
<keyword evidence="1" id="KW-0677">Repeat</keyword>
<evidence type="ECO:0000256" key="3">
    <source>
        <dbReference type="SAM" id="SignalP"/>
    </source>
</evidence>
<dbReference type="InterPro" id="IPR050708">
    <property type="entry name" value="T6SS_VgrG/RHS"/>
</dbReference>
<feature type="signal peptide" evidence="3">
    <location>
        <begin position="1"/>
        <end position="24"/>
    </location>
</feature>
<proteinExistence type="predicted"/>
<evidence type="ECO:0000256" key="1">
    <source>
        <dbReference type="ARBA" id="ARBA00022737"/>
    </source>
</evidence>
<name>A0A829Y8D5_9GAMM</name>
<dbReference type="Gene3D" id="2.180.10.10">
    <property type="entry name" value="RHS repeat-associated core"/>
    <property type="match status" value="3"/>
</dbReference>
<keyword evidence="6" id="KW-1185">Reference proteome</keyword>
<keyword evidence="3" id="KW-0732">Signal</keyword>
<dbReference type="RefSeq" id="WP_161811109.1">
    <property type="nucleotide sequence ID" value="NZ_BLJN01000001.1"/>
</dbReference>
<feature type="chain" id="PRO_5032645654" description="Teneurin-like YD-shell domain-containing protein" evidence="3">
    <location>
        <begin position="25"/>
        <end position="1381"/>
    </location>
</feature>
<evidence type="ECO:0000313" key="6">
    <source>
        <dbReference type="Proteomes" id="UP000445000"/>
    </source>
</evidence>
<dbReference type="Proteomes" id="UP000445000">
    <property type="component" value="Unassembled WGS sequence"/>
</dbReference>
<dbReference type="Pfam" id="PF25023">
    <property type="entry name" value="TEN_YD-shell"/>
    <property type="match status" value="1"/>
</dbReference>
<organism evidence="5 6">
    <name type="scientific">Steroidobacter agaridevorans</name>
    <dbReference type="NCBI Taxonomy" id="2695856"/>
    <lineage>
        <taxon>Bacteria</taxon>
        <taxon>Pseudomonadati</taxon>
        <taxon>Pseudomonadota</taxon>
        <taxon>Gammaproteobacteria</taxon>
        <taxon>Steroidobacterales</taxon>
        <taxon>Steroidobacteraceae</taxon>
        <taxon>Steroidobacter</taxon>
    </lineage>
</organism>
<comment type="caution">
    <text evidence="5">The sequence shown here is derived from an EMBL/GenBank/DDBJ whole genome shotgun (WGS) entry which is preliminary data.</text>
</comment>
<dbReference type="EMBL" id="BLJN01000001">
    <property type="protein sequence ID" value="GFE79440.1"/>
    <property type="molecule type" value="Genomic_DNA"/>
</dbReference>
<dbReference type="InterPro" id="IPR022385">
    <property type="entry name" value="Rhs_assc_core"/>
</dbReference>
<dbReference type="InterPro" id="IPR056823">
    <property type="entry name" value="TEN-like_YD-shell"/>
</dbReference>
<dbReference type="PANTHER" id="PTHR32305:SF15">
    <property type="entry name" value="PROTEIN RHSA-RELATED"/>
    <property type="match status" value="1"/>
</dbReference>
<gene>
    <name evidence="5" type="ORF">GCM10011487_14400</name>
</gene>
<dbReference type="PANTHER" id="PTHR32305">
    <property type="match status" value="1"/>
</dbReference>
<protein>
    <recommendedName>
        <fullName evidence="4">Teneurin-like YD-shell domain-containing protein</fullName>
    </recommendedName>
</protein>
<feature type="domain" description="Teneurin-like YD-shell" evidence="4">
    <location>
        <begin position="797"/>
        <end position="942"/>
    </location>
</feature>